<dbReference type="SUPFAM" id="SSF53850">
    <property type="entry name" value="Periplasmic binding protein-like II"/>
    <property type="match status" value="1"/>
</dbReference>
<evidence type="ECO:0000256" key="1">
    <source>
        <dbReference type="SAM" id="SignalP"/>
    </source>
</evidence>
<sequence>MIRIIRGAAVALAAALALTACGEGGEDPLSGGQGGGQTLVVGSADFTESELLAEIYAQALEAKGFKVERKLKIGAREVYYDQVASGAIHVFPEYNGALLQRVDKGNPATTTEQTDAALKAKLPPALEILATSKAENKDSLAVTAATAKEHDLKTIEDLKPVAGDMILGGPPEFKTRQQGVVGLEKVYGVKFKEFKSLDVGGPITVANLAKGQVQAANLFTTDPAITKNGFVVLEDPKNVFGAQNVVPLVYRSKVDATARQALDAVSAKLTTADLIAMNGQMSDQKLDPEDVAETWLEKQGLA</sequence>
<dbReference type="Gene3D" id="3.40.190.120">
    <property type="entry name" value="Osmoprotection protein (prox), domain 2"/>
    <property type="match status" value="1"/>
</dbReference>
<dbReference type="Gene3D" id="3.40.190.10">
    <property type="entry name" value="Periplasmic binding protein-like II"/>
    <property type="match status" value="1"/>
</dbReference>
<dbReference type="RefSeq" id="WP_182707983.1">
    <property type="nucleotide sequence ID" value="NZ_JACJII010000001.1"/>
</dbReference>
<feature type="domain" description="ABC-type glycine betaine transport system substrate-binding" evidence="2">
    <location>
        <begin position="38"/>
        <end position="298"/>
    </location>
</feature>
<feature type="signal peptide" evidence="1">
    <location>
        <begin position="1"/>
        <end position="22"/>
    </location>
</feature>
<evidence type="ECO:0000313" key="3">
    <source>
        <dbReference type="EMBL" id="MBA9007392.1"/>
    </source>
</evidence>
<dbReference type="CDD" id="cd13606">
    <property type="entry name" value="PBP2_ProX_like"/>
    <property type="match status" value="1"/>
</dbReference>
<reference evidence="3 4" key="1">
    <citation type="submission" date="2020-08" db="EMBL/GenBank/DDBJ databases">
        <title>Sequencing the genomes of 1000 actinobacteria strains.</title>
        <authorList>
            <person name="Klenk H.-P."/>
        </authorList>
    </citation>
    <scope>NUCLEOTIDE SEQUENCE [LARGE SCALE GENOMIC DNA]</scope>
    <source>
        <strain evidence="3 4">DSM 45823</strain>
    </source>
</reference>
<dbReference type="GO" id="GO:0022857">
    <property type="term" value="F:transmembrane transporter activity"/>
    <property type="evidence" value="ECO:0007669"/>
    <property type="project" value="InterPro"/>
</dbReference>
<gene>
    <name evidence="3" type="ORF">HNR21_006274</name>
</gene>
<dbReference type="Pfam" id="PF04069">
    <property type="entry name" value="OpuAC"/>
    <property type="match status" value="1"/>
</dbReference>
<feature type="chain" id="PRO_5031278924" evidence="1">
    <location>
        <begin position="23"/>
        <end position="302"/>
    </location>
</feature>
<evidence type="ECO:0000259" key="2">
    <source>
        <dbReference type="Pfam" id="PF04069"/>
    </source>
</evidence>
<name>A0A7W3N4K2_9ACTN</name>
<evidence type="ECO:0000313" key="4">
    <source>
        <dbReference type="Proteomes" id="UP000539313"/>
    </source>
</evidence>
<dbReference type="GO" id="GO:0043190">
    <property type="term" value="C:ATP-binding cassette (ABC) transporter complex"/>
    <property type="evidence" value="ECO:0007669"/>
    <property type="project" value="InterPro"/>
</dbReference>
<accession>A0A7W3N4K2</accession>
<proteinExistence type="predicted"/>
<dbReference type="InterPro" id="IPR007210">
    <property type="entry name" value="ABC_Gly_betaine_transp_sub-bd"/>
</dbReference>
<organism evidence="3 4">
    <name type="scientific">Thermomonospora cellulosilytica</name>
    <dbReference type="NCBI Taxonomy" id="1411118"/>
    <lineage>
        <taxon>Bacteria</taxon>
        <taxon>Bacillati</taxon>
        <taxon>Actinomycetota</taxon>
        <taxon>Actinomycetes</taxon>
        <taxon>Streptosporangiales</taxon>
        <taxon>Thermomonosporaceae</taxon>
        <taxon>Thermomonospora</taxon>
    </lineage>
</organism>
<keyword evidence="1" id="KW-0732">Signal</keyword>
<dbReference type="EMBL" id="JACJII010000001">
    <property type="protein sequence ID" value="MBA9007392.1"/>
    <property type="molecule type" value="Genomic_DNA"/>
</dbReference>
<keyword evidence="4" id="KW-1185">Reference proteome</keyword>
<protein>
    <submittedName>
        <fullName evidence="3">Osmoprotectant transport system substrate-binding protein</fullName>
    </submittedName>
</protein>
<dbReference type="PROSITE" id="PS51257">
    <property type="entry name" value="PROKAR_LIPOPROTEIN"/>
    <property type="match status" value="1"/>
</dbReference>
<comment type="caution">
    <text evidence="3">The sequence shown here is derived from an EMBL/GenBank/DDBJ whole genome shotgun (WGS) entry which is preliminary data.</text>
</comment>
<dbReference type="AlphaFoldDB" id="A0A7W3N4K2"/>
<dbReference type="Proteomes" id="UP000539313">
    <property type="component" value="Unassembled WGS sequence"/>
</dbReference>